<dbReference type="PROSITE" id="PS01266">
    <property type="entry name" value="ADENYLOSUCCIN_SYN_1"/>
    <property type="match status" value="1"/>
</dbReference>
<dbReference type="InterPro" id="IPR027417">
    <property type="entry name" value="P-loop_NTPase"/>
</dbReference>
<feature type="binding site" description="in other chain" evidence="8">
    <location>
        <position position="302"/>
    </location>
    <ligand>
        <name>IMP</name>
        <dbReference type="ChEBI" id="CHEBI:58053"/>
        <note>ligand shared between dimeric partners</note>
    </ligand>
</feature>
<evidence type="ECO:0000256" key="5">
    <source>
        <dbReference type="ARBA" id="ARBA00022755"/>
    </source>
</evidence>
<comment type="subcellular location">
    <subcellularLocation>
        <location evidence="8">Cytoplasm</location>
    </subcellularLocation>
</comment>
<feature type="binding site" description="in other chain" evidence="8">
    <location>
        <position position="128"/>
    </location>
    <ligand>
        <name>IMP</name>
        <dbReference type="ChEBI" id="CHEBI:58053"/>
        <note>ligand shared between dimeric partners</note>
    </ligand>
</feature>
<dbReference type="InterPro" id="IPR018220">
    <property type="entry name" value="Adenylosuccin_syn_GTP-bd"/>
</dbReference>
<dbReference type="InterPro" id="IPR042110">
    <property type="entry name" value="Adenylosuccinate_synth_dom2"/>
</dbReference>
<evidence type="ECO:0000256" key="3">
    <source>
        <dbReference type="ARBA" id="ARBA00022723"/>
    </source>
</evidence>
<dbReference type="PANTHER" id="PTHR11846:SF0">
    <property type="entry name" value="ADENYLOSUCCINATE SYNTHETASE"/>
    <property type="match status" value="1"/>
</dbReference>
<comment type="cofactor">
    <cofactor evidence="8">
        <name>Mg(2+)</name>
        <dbReference type="ChEBI" id="CHEBI:18420"/>
    </cofactor>
    <text evidence="8">Binds 1 Mg(2+) ion per subunit.</text>
</comment>
<feature type="binding site" description="in other chain" evidence="8">
    <location>
        <position position="238"/>
    </location>
    <ligand>
        <name>IMP</name>
        <dbReference type="ChEBI" id="CHEBI:58053"/>
        <note>ligand shared between dimeric partners</note>
    </ligand>
</feature>
<dbReference type="HAMAP" id="MF_00011">
    <property type="entry name" value="Adenylosucc_synth"/>
    <property type="match status" value="1"/>
</dbReference>
<feature type="binding site" description="in other chain" evidence="8">
    <location>
        <position position="223"/>
    </location>
    <ligand>
        <name>IMP</name>
        <dbReference type="ChEBI" id="CHEBI:58053"/>
        <note>ligand shared between dimeric partners</note>
    </ligand>
</feature>
<feature type="binding site" evidence="8">
    <location>
        <begin position="40"/>
        <end position="42"/>
    </location>
    <ligand>
        <name>GTP</name>
        <dbReference type="ChEBI" id="CHEBI:37565"/>
    </ligand>
</feature>
<dbReference type="Gene3D" id="1.10.300.10">
    <property type="entry name" value="Adenylosuccinate Synthetase, subunit A, domain 2"/>
    <property type="match status" value="1"/>
</dbReference>
<keyword evidence="12" id="KW-1185">Reference proteome</keyword>
<feature type="binding site" evidence="8">
    <location>
        <begin position="12"/>
        <end position="18"/>
    </location>
    <ligand>
        <name>GTP</name>
        <dbReference type="ChEBI" id="CHEBI:37565"/>
    </ligand>
</feature>
<dbReference type="NCBIfam" id="NF002223">
    <property type="entry name" value="PRK01117.1"/>
    <property type="match status" value="1"/>
</dbReference>
<feature type="binding site" description="in other chain" evidence="8">
    <location>
        <begin position="13"/>
        <end position="16"/>
    </location>
    <ligand>
        <name>IMP</name>
        <dbReference type="ChEBI" id="CHEBI:58053"/>
        <note>ligand shared between dimeric partners</note>
    </ligand>
</feature>
<dbReference type="InterPro" id="IPR033128">
    <property type="entry name" value="Adenylosuccin_syn_Lys_AS"/>
</dbReference>
<keyword evidence="3 8" id="KW-0479">Metal-binding</keyword>
<dbReference type="Gene3D" id="3.40.440.10">
    <property type="entry name" value="Adenylosuccinate Synthetase, subunit A, domain 1"/>
    <property type="match status" value="1"/>
</dbReference>
<comment type="pathway">
    <text evidence="8 10">Purine metabolism; AMP biosynthesis via de novo pathway; AMP from IMP: step 1/2.</text>
</comment>
<sequence length="428" mass="47444">MSSVVVVGTQWGDEGKGKITDYLSEKAEVVARYQGGNNAGHTIVFGGKKYKLHLIPSGIFYKDKSCVIGNGMVIDPKAIVEELAYLHERDVDTSNLRISNRAHVILPYHLKLDIVEEERKGANKIGTTKKGIGPAYMDKAARIGIRIADLLDKEVFEEKLVRNLEEKNRMFEKYYEVDGFTKEEILEEYFEYGQQIAQYVCDTSVVLNDALDDGRRVLFEGAQGVMLDIDQGTYPFVTSSNPIAGGVTIGSGVGPSKINHVVGVSKAYTTRVGDGPFPTELHDEIGNTIREVGNEYGTTTGRPRRVGWFDSVVVRHARRVSGITDLSLNSIDVLTGIKTLKICTAYKYRGEIMEEFPASLKVLADCEPVYEELPGWEEDITGVKTLDELPVNARHYIERVSQLSGIPLTIFSVGPDRNQTNLVRGVFA</sequence>
<keyword evidence="4 8" id="KW-0547">Nucleotide-binding</keyword>
<feature type="binding site" description="in other chain" evidence="8">
    <location>
        <begin position="38"/>
        <end position="41"/>
    </location>
    <ligand>
        <name>IMP</name>
        <dbReference type="ChEBI" id="CHEBI:58053"/>
        <note>ligand shared between dimeric partners</note>
    </ligand>
</feature>
<feature type="active site" evidence="9">
    <location>
        <position position="139"/>
    </location>
</feature>
<comment type="subunit">
    <text evidence="1 8">Homodimer.</text>
</comment>
<evidence type="ECO:0000256" key="6">
    <source>
        <dbReference type="ARBA" id="ARBA00022842"/>
    </source>
</evidence>
<evidence type="ECO:0000256" key="4">
    <source>
        <dbReference type="ARBA" id="ARBA00022741"/>
    </source>
</evidence>
<evidence type="ECO:0000256" key="7">
    <source>
        <dbReference type="ARBA" id="ARBA00023134"/>
    </source>
</evidence>
<dbReference type="InterPro" id="IPR042109">
    <property type="entry name" value="Adenylosuccinate_synth_dom1"/>
</dbReference>
<evidence type="ECO:0000256" key="8">
    <source>
        <dbReference type="HAMAP-Rule" id="MF_00011"/>
    </source>
</evidence>
<protein>
    <recommendedName>
        <fullName evidence="8 10">Adenylosuccinate synthetase</fullName>
        <shortName evidence="8">AMPSase</shortName>
        <shortName evidence="8">AdSS</shortName>
        <ecNumber evidence="8 10">6.3.4.4</ecNumber>
    </recommendedName>
    <alternativeName>
        <fullName evidence="8">IMP--aspartate ligase</fullName>
    </alternativeName>
</protein>
<gene>
    <name evidence="8" type="primary">purA</name>
    <name evidence="11" type="ORF">ACFFHM_14015</name>
</gene>
<dbReference type="PROSITE" id="PS00513">
    <property type="entry name" value="ADENYLOSUCCIN_SYN_2"/>
    <property type="match status" value="1"/>
</dbReference>
<feature type="binding site" evidence="8">
    <location>
        <begin position="412"/>
        <end position="414"/>
    </location>
    <ligand>
        <name>GTP</name>
        <dbReference type="ChEBI" id="CHEBI:37565"/>
    </ligand>
</feature>
<accession>A0ABV6KF74</accession>
<comment type="caution">
    <text evidence="11">The sequence shown here is derived from an EMBL/GenBank/DDBJ whole genome shotgun (WGS) entry which is preliminary data.</text>
</comment>
<dbReference type="EMBL" id="JBHLUX010000036">
    <property type="protein sequence ID" value="MFC0471580.1"/>
    <property type="molecule type" value="Genomic_DNA"/>
</dbReference>
<feature type="binding site" evidence="8">
    <location>
        <position position="142"/>
    </location>
    <ligand>
        <name>IMP</name>
        <dbReference type="ChEBI" id="CHEBI:58053"/>
        <note>ligand shared between dimeric partners</note>
    </ligand>
</feature>
<feature type="binding site" evidence="8">
    <location>
        <position position="304"/>
    </location>
    <ligand>
        <name>GTP</name>
        <dbReference type="ChEBI" id="CHEBI:37565"/>
    </ligand>
</feature>
<reference evidence="11 12" key="1">
    <citation type="submission" date="2024-09" db="EMBL/GenBank/DDBJ databases">
        <authorList>
            <person name="Sun Q."/>
            <person name="Mori K."/>
        </authorList>
    </citation>
    <scope>NUCLEOTIDE SEQUENCE [LARGE SCALE GENOMIC DNA]</scope>
    <source>
        <strain evidence="11 12">NCAIM B.02610</strain>
    </source>
</reference>
<dbReference type="CDD" id="cd03108">
    <property type="entry name" value="AdSS"/>
    <property type="match status" value="1"/>
</dbReference>
<evidence type="ECO:0000256" key="9">
    <source>
        <dbReference type="PROSITE-ProRule" id="PRU10134"/>
    </source>
</evidence>
<dbReference type="PANTHER" id="PTHR11846">
    <property type="entry name" value="ADENYLOSUCCINATE SYNTHETASE"/>
    <property type="match status" value="1"/>
</dbReference>
<dbReference type="InterPro" id="IPR042111">
    <property type="entry name" value="Adenylosuccinate_synth_dom3"/>
</dbReference>
<feature type="binding site" evidence="8">
    <location>
        <begin position="298"/>
        <end position="304"/>
    </location>
    <ligand>
        <name>substrate</name>
    </ligand>
</feature>
<name>A0ABV6KF74_9BACI</name>
<comment type="similarity">
    <text evidence="8 10">Belongs to the adenylosuccinate synthetase family.</text>
</comment>
<keyword evidence="6 8" id="KW-0460">Magnesium</keyword>
<feature type="binding site" evidence="8">
    <location>
        <position position="13"/>
    </location>
    <ligand>
        <name>Mg(2+)</name>
        <dbReference type="ChEBI" id="CHEBI:18420"/>
    </ligand>
</feature>
<evidence type="ECO:0000256" key="10">
    <source>
        <dbReference type="RuleBase" id="RU000520"/>
    </source>
</evidence>
<evidence type="ECO:0000313" key="11">
    <source>
        <dbReference type="EMBL" id="MFC0471580.1"/>
    </source>
</evidence>
<dbReference type="Proteomes" id="UP001589838">
    <property type="component" value="Unassembled WGS sequence"/>
</dbReference>
<keyword evidence="7 8" id="KW-0342">GTP-binding</keyword>
<organism evidence="11 12">
    <name type="scientific">Halalkalibacter kiskunsagensis</name>
    <dbReference type="NCBI Taxonomy" id="1548599"/>
    <lineage>
        <taxon>Bacteria</taxon>
        <taxon>Bacillati</taxon>
        <taxon>Bacillota</taxon>
        <taxon>Bacilli</taxon>
        <taxon>Bacillales</taxon>
        <taxon>Bacillaceae</taxon>
        <taxon>Halalkalibacter</taxon>
    </lineage>
</organism>
<keyword evidence="2 8" id="KW-0436">Ligase</keyword>
<comment type="function">
    <text evidence="8">Plays an important role in the de novo pathway of purine nucleotide biosynthesis. Catalyzes the first committed step in the biosynthesis of AMP from IMP.</text>
</comment>
<dbReference type="NCBIfam" id="TIGR00184">
    <property type="entry name" value="purA"/>
    <property type="match status" value="1"/>
</dbReference>
<evidence type="ECO:0000256" key="2">
    <source>
        <dbReference type="ARBA" id="ARBA00022598"/>
    </source>
</evidence>
<dbReference type="Pfam" id="PF00709">
    <property type="entry name" value="Adenylsucc_synt"/>
    <property type="match status" value="1"/>
</dbReference>
<dbReference type="InterPro" id="IPR001114">
    <property type="entry name" value="Adenylosuccinate_synthetase"/>
</dbReference>
<dbReference type="GO" id="GO:0004019">
    <property type="term" value="F:adenylosuccinate synthase activity"/>
    <property type="evidence" value="ECO:0007669"/>
    <property type="project" value="UniProtKB-EC"/>
</dbReference>
<feature type="active site" description="Proton donor" evidence="8">
    <location>
        <position position="41"/>
    </location>
</feature>
<feature type="active site" description="Proton acceptor" evidence="8">
    <location>
        <position position="13"/>
    </location>
</feature>
<dbReference type="RefSeq" id="WP_335961586.1">
    <property type="nucleotide sequence ID" value="NZ_JAXBLX010000019.1"/>
</dbReference>
<dbReference type="Gene3D" id="3.90.170.10">
    <property type="entry name" value="Adenylosuccinate Synthetase, subunit A, domain 3"/>
    <property type="match status" value="1"/>
</dbReference>
<dbReference type="SMART" id="SM00788">
    <property type="entry name" value="Adenylsucc_synt"/>
    <property type="match status" value="1"/>
</dbReference>
<keyword evidence="8" id="KW-0963">Cytoplasm</keyword>
<evidence type="ECO:0000313" key="12">
    <source>
        <dbReference type="Proteomes" id="UP001589838"/>
    </source>
</evidence>
<evidence type="ECO:0000256" key="1">
    <source>
        <dbReference type="ARBA" id="ARBA00011738"/>
    </source>
</evidence>
<proteinExistence type="inferred from homology"/>
<keyword evidence="5 8" id="KW-0658">Purine biosynthesis</keyword>
<feature type="binding site" evidence="8">
    <location>
        <begin position="330"/>
        <end position="332"/>
    </location>
    <ligand>
        <name>GTP</name>
        <dbReference type="ChEBI" id="CHEBI:37565"/>
    </ligand>
</feature>
<feature type="binding site" evidence="8">
    <location>
        <position position="40"/>
    </location>
    <ligand>
        <name>Mg(2+)</name>
        <dbReference type="ChEBI" id="CHEBI:18420"/>
    </ligand>
</feature>
<dbReference type="EC" id="6.3.4.4" evidence="8 10"/>
<comment type="catalytic activity">
    <reaction evidence="8 10">
        <text>IMP + L-aspartate + GTP = N(6)-(1,2-dicarboxyethyl)-AMP + GDP + phosphate + 2 H(+)</text>
        <dbReference type="Rhea" id="RHEA:15753"/>
        <dbReference type="ChEBI" id="CHEBI:15378"/>
        <dbReference type="ChEBI" id="CHEBI:29991"/>
        <dbReference type="ChEBI" id="CHEBI:37565"/>
        <dbReference type="ChEBI" id="CHEBI:43474"/>
        <dbReference type="ChEBI" id="CHEBI:57567"/>
        <dbReference type="ChEBI" id="CHEBI:58053"/>
        <dbReference type="ChEBI" id="CHEBI:58189"/>
        <dbReference type="EC" id="6.3.4.4"/>
    </reaction>
</comment>
<dbReference type="SUPFAM" id="SSF52540">
    <property type="entry name" value="P-loop containing nucleoside triphosphate hydrolases"/>
    <property type="match status" value="1"/>
</dbReference>